<organism evidence="7 8">
    <name type="scientific">Phascolomyces articulosus</name>
    <dbReference type="NCBI Taxonomy" id="60185"/>
    <lineage>
        <taxon>Eukaryota</taxon>
        <taxon>Fungi</taxon>
        <taxon>Fungi incertae sedis</taxon>
        <taxon>Mucoromycota</taxon>
        <taxon>Mucoromycotina</taxon>
        <taxon>Mucoromycetes</taxon>
        <taxon>Mucorales</taxon>
        <taxon>Lichtheimiaceae</taxon>
        <taxon>Phascolomyces</taxon>
    </lineage>
</organism>
<dbReference type="Pfam" id="PF00202">
    <property type="entry name" value="Aminotran_3"/>
    <property type="match status" value="1"/>
</dbReference>
<evidence type="ECO:0000256" key="3">
    <source>
        <dbReference type="ARBA" id="ARBA00022576"/>
    </source>
</evidence>
<keyword evidence="5 6" id="KW-0663">Pyridoxal phosphate</keyword>
<dbReference type="GO" id="GO:0030170">
    <property type="term" value="F:pyridoxal phosphate binding"/>
    <property type="evidence" value="ECO:0007669"/>
    <property type="project" value="InterPro"/>
</dbReference>
<dbReference type="AlphaFoldDB" id="A0AAD5P8R5"/>
<evidence type="ECO:0000256" key="6">
    <source>
        <dbReference type="RuleBase" id="RU003560"/>
    </source>
</evidence>
<dbReference type="PROSITE" id="PS00600">
    <property type="entry name" value="AA_TRANSFER_CLASS_3"/>
    <property type="match status" value="1"/>
</dbReference>
<dbReference type="PIRSF" id="PIRSF000521">
    <property type="entry name" value="Transaminase_4ab_Lys_Orn"/>
    <property type="match status" value="1"/>
</dbReference>
<dbReference type="InterPro" id="IPR050103">
    <property type="entry name" value="Class-III_PLP-dep_AT"/>
</dbReference>
<dbReference type="Gene3D" id="3.90.1150.10">
    <property type="entry name" value="Aspartate Aminotransferase, domain 1"/>
    <property type="match status" value="1"/>
</dbReference>
<dbReference type="InterPro" id="IPR005814">
    <property type="entry name" value="Aminotrans_3"/>
</dbReference>
<reference evidence="7" key="2">
    <citation type="submission" date="2023-02" db="EMBL/GenBank/DDBJ databases">
        <authorList>
            <consortium name="DOE Joint Genome Institute"/>
            <person name="Mondo S.J."/>
            <person name="Chang Y."/>
            <person name="Wang Y."/>
            <person name="Ahrendt S."/>
            <person name="Andreopoulos W."/>
            <person name="Barry K."/>
            <person name="Beard J."/>
            <person name="Benny G.L."/>
            <person name="Blankenship S."/>
            <person name="Bonito G."/>
            <person name="Cuomo C."/>
            <person name="Desiro A."/>
            <person name="Gervers K.A."/>
            <person name="Hundley H."/>
            <person name="Kuo A."/>
            <person name="LaButti K."/>
            <person name="Lang B.F."/>
            <person name="Lipzen A."/>
            <person name="O'Donnell K."/>
            <person name="Pangilinan J."/>
            <person name="Reynolds N."/>
            <person name="Sandor L."/>
            <person name="Smith M.W."/>
            <person name="Tsang A."/>
            <person name="Grigoriev I.V."/>
            <person name="Stajich J.E."/>
            <person name="Spatafora J.W."/>
        </authorList>
    </citation>
    <scope>NUCLEOTIDE SEQUENCE</scope>
    <source>
        <strain evidence="7">RSA 2281</strain>
    </source>
</reference>
<reference evidence="7" key="1">
    <citation type="journal article" date="2022" name="IScience">
        <title>Evolution of zygomycete secretomes and the origins of terrestrial fungal ecologies.</title>
        <authorList>
            <person name="Chang Y."/>
            <person name="Wang Y."/>
            <person name="Mondo S."/>
            <person name="Ahrendt S."/>
            <person name="Andreopoulos W."/>
            <person name="Barry K."/>
            <person name="Beard J."/>
            <person name="Benny G.L."/>
            <person name="Blankenship S."/>
            <person name="Bonito G."/>
            <person name="Cuomo C."/>
            <person name="Desiro A."/>
            <person name="Gervers K.A."/>
            <person name="Hundley H."/>
            <person name="Kuo A."/>
            <person name="LaButti K."/>
            <person name="Lang B.F."/>
            <person name="Lipzen A."/>
            <person name="O'Donnell K."/>
            <person name="Pangilinan J."/>
            <person name="Reynolds N."/>
            <person name="Sandor L."/>
            <person name="Smith M.E."/>
            <person name="Tsang A."/>
            <person name="Grigoriev I.V."/>
            <person name="Stajich J.E."/>
            <person name="Spatafora J.W."/>
        </authorList>
    </citation>
    <scope>NUCLEOTIDE SEQUENCE</scope>
    <source>
        <strain evidence="7">RSA 2281</strain>
    </source>
</reference>
<dbReference type="InterPro" id="IPR049704">
    <property type="entry name" value="Aminotrans_3_PPA_site"/>
</dbReference>
<evidence type="ECO:0000256" key="1">
    <source>
        <dbReference type="ARBA" id="ARBA00001933"/>
    </source>
</evidence>
<keyword evidence="8" id="KW-1185">Reference proteome</keyword>
<dbReference type="GO" id="GO:0008483">
    <property type="term" value="F:transaminase activity"/>
    <property type="evidence" value="ECO:0007669"/>
    <property type="project" value="UniProtKB-KW"/>
</dbReference>
<proteinExistence type="inferred from homology"/>
<gene>
    <name evidence="7" type="ORF">BDA99DRAFT_470716</name>
</gene>
<sequence>MSASLVQYGKAHISKGISRSTELVINRAKGAYVYTVDGEKYFDLTTGIGVVNTGHAHPTVVKAVQEQAAQVSHVQVNIAFHEPMIRLTERLRTYMPSPSLDTFFFWNSGSEAVEAAIKLARHATKRQNVIVFQGSYHGRTFGTMAMTTSKTIYSAGFAPLMPGIVVAPFPYIKQWSAHKADPVKFNEDWCAQEALRGVELVLKQQTAPKDTAAMIIEPVQGEGGYVAPPKQFMQGLREICNKNGILLIADEVQSGYGRTGKMFAIEHFNVTPDIMVMAKGIASGYPLSAIVSRKELMDLQPPGSMGGTYAGNAVACAAAMATLDVFDEEKLLENCQARSEQFFAGLRTGLNRVLSEKNKNNTKGDDSTIDVDIRGLGLMIGVEFFNVPSGFASQVAKEAFQLKTLILTTSIYETLRLIPPLNITKEETDLAVERMVASVEAAIKNI</sequence>
<dbReference type="InterPro" id="IPR015422">
    <property type="entry name" value="PyrdxlP-dep_Trfase_small"/>
</dbReference>
<evidence type="ECO:0000256" key="5">
    <source>
        <dbReference type="ARBA" id="ARBA00022898"/>
    </source>
</evidence>
<comment type="caution">
    <text evidence="7">The sequence shown here is derived from an EMBL/GenBank/DDBJ whole genome shotgun (WGS) entry which is preliminary data.</text>
</comment>
<name>A0AAD5P8R5_9FUNG</name>
<dbReference type="EMBL" id="JAIXMP010000039">
    <property type="protein sequence ID" value="KAI9248208.1"/>
    <property type="molecule type" value="Genomic_DNA"/>
</dbReference>
<dbReference type="SUPFAM" id="SSF53383">
    <property type="entry name" value="PLP-dependent transferases"/>
    <property type="match status" value="1"/>
</dbReference>
<dbReference type="PANTHER" id="PTHR11986">
    <property type="entry name" value="AMINOTRANSFERASE CLASS III"/>
    <property type="match status" value="1"/>
</dbReference>
<dbReference type="InterPro" id="IPR015421">
    <property type="entry name" value="PyrdxlP-dep_Trfase_major"/>
</dbReference>
<keyword evidence="3" id="KW-0032">Aminotransferase</keyword>
<evidence type="ECO:0000313" key="8">
    <source>
        <dbReference type="Proteomes" id="UP001209540"/>
    </source>
</evidence>
<dbReference type="PANTHER" id="PTHR11986:SF58">
    <property type="entry name" value="LEUCINE_METHIONINE RACEMASE"/>
    <property type="match status" value="1"/>
</dbReference>
<dbReference type="GO" id="GO:0042802">
    <property type="term" value="F:identical protein binding"/>
    <property type="evidence" value="ECO:0007669"/>
    <property type="project" value="TreeGrafter"/>
</dbReference>
<keyword evidence="4 7" id="KW-0808">Transferase</keyword>
<comment type="similarity">
    <text evidence="2 6">Belongs to the class-III pyridoxal-phosphate-dependent aminotransferase family.</text>
</comment>
<evidence type="ECO:0000256" key="4">
    <source>
        <dbReference type="ARBA" id="ARBA00022679"/>
    </source>
</evidence>
<evidence type="ECO:0000313" key="7">
    <source>
        <dbReference type="EMBL" id="KAI9248208.1"/>
    </source>
</evidence>
<dbReference type="Gene3D" id="3.40.640.10">
    <property type="entry name" value="Type I PLP-dependent aspartate aminotransferase-like (Major domain)"/>
    <property type="match status" value="1"/>
</dbReference>
<evidence type="ECO:0000256" key="2">
    <source>
        <dbReference type="ARBA" id="ARBA00008954"/>
    </source>
</evidence>
<protein>
    <submittedName>
        <fullName evidence="7">Pyridoxal phosphate-dependent transferase</fullName>
    </submittedName>
</protein>
<comment type="cofactor">
    <cofactor evidence="1">
        <name>pyridoxal 5'-phosphate</name>
        <dbReference type="ChEBI" id="CHEBI:597326"/>
    </cofactor>
</comment>
<dbReference type="FunFam" id="3.40.640.10:FF:000013">
    <property type="entry name" value="4-aminobutyrate aminotransferase"/>
    <property type="match status" value="1"/>
</dbReference>
<dbReference type="CDD" id="cd00610">
    <property type="entry name" value="OAT_like"/>
    <property type="match status" value="1"/>
</dbReference>
<accession>A0AAD5P8R5</accession>
<dbReference type="Proteomes" id="UP001209540">
    <property type="component" value="Unassembled WGS sequence"/>
</dbReference>
<dbReference type="InterPro" id="IPR015424">
    <property type="entry name" value="PyrdxlP-dep_Trfase"/>
</dbReference>